<feature type="transmembrane region" description="Helical" evidence="1">
    <location>
        <begin position="44"/>
        <end position="63"/>
    </location>
</feature>
<keyword evidence="1" id="KW-0472">Membrane</keyword>
<evidence type="ECO:0000313" key="2">
    <source>
        <dbReference type="EMBL" id="GAA0947774.1"/>
    </source>
</evidence>
<feature type="transmembrane region" description="Helical" evidence="1">
    <location>
        <begin position="75"/>
        <end position="93"/>
    </location>
</feature>
<gene>
    <name evidence="2" type="ORF">GCM10009550_23560</name>
</gene>
<feature type="transmembrane region" description="Helical" evidence="1">
    <location>
        <begin position="7"/>
        <end position="32"/>
    </location>
</feature>
<evidence type="ECO:0000256" key="1">
    <source>
        <dbReference type="SAM" id="Phobius"/>
    </source>
</evidence>
<comment type="caution">
    <text evidence="2">The sequence shown here is derived from an EMBL/GenBank/DDBJ whole genome shotgun (WGS) entry which is preliminary data.</text>
</comment>
<dbReference type="EMBL" id="BAAAHH010000007">
    <property type="protein sequence ID" value="GAA0947774.1"/>
    <property type="molecule type" value="Genomic_DNA"/>
</dbReference>
<dbReference type="RefSeq" id="WP_344239807.1">
    <property type="nucleotide sequence ID" value="NZ_BAAAHH010000007.1"/>
</dbReference>
<proteinExistence type="predicted"/>
<dbReference type="Proteomes" id="UP001500665">
    <property type="component" value="Unassembled WGS sequence"/>
</dbReference>
<keyword evidence="3" id="KW-1185">Reference proteome</keyword>
<reference evidence="2 3" key="1">
    <citation type="journal article" date="2019" name="Int. J. Syst. Evol. Microbiol.">
        <title>The Global Catalogue of Microorganisms (GCM) 10K type strain sequencing project: providing services to taxonomists for standard genome sequencing and annotation.</title>
        <authorList>
            <consortium name="The Broad Institute Genomics Platform"/>
            <consortium name="The Broad Institute Genome Sequencing Center for Infectious Disease"/>
            <person name="Wu L."/>
            <person name="Ma J."/>
        </authorList>
    </citation>
    <scope>NUCLEOTIDE SEQUENCE [LARGE SCALE GENOMIC DNA]</scope>
    <source>
        <strain evidence="2 3">JCM 10696</strain>
    </source>
</reference>
<keyword evidence="1" id="KW-1133">Transmembrane helix</keyword>
<name>A0ABN1QUR7_9ACTN</name>
<evidence type="ECO:0008006" key="4">
    <source>
        <dbReference type="Google" id="ProtNLM"/>
    </source>
</evidence>
<evidence type="ECO:0000313" key="3">
    <source>
        <dbReference type="Proteomes" id="UP001500665"/>
    </source>
</evidence>
<sequence length="135" mass="13951">MPNRPPFTLLLAAALEALLGLVAVAGGLYTAVETVVGDPLNTTTALAVAVLAVGGGALMLKVAHGLYRAQSWSRSPAVLTQLFLLPVAVSLVQSDQPQLGYPLVALAVCALVALFARPTGLALYGMGEDEEERPE</sequence>
<organism evidence="2 3">
    <name type="scientific">Actinocorallia libanotica</name>
    <dbReference type="NCBI Taxonomy" id="46162"/>
    <lineage>
        <taxon>Bacteria</taxon>
        <taxon>Bacillati</taxon>
        <taxon>Actinomycetota</taxon>
        <taxon>Actinomycetes</taxon>
        <taxon>Streptosporangiales</taxon>
        <taxon>Thermomonosporaceae</taxon>
        <taxon>Actinocorallia</taxon>
    </lineage>
</organism>
<keyword evidence="1" id="KW-0812">Transmembrane</keyword>
<accession>A0ABN1QUR7</accession>
<feature type="transmembrane region" description="Helical" evidence="1">
    <location>
        <begin position="99"/>
        <end position="116"/>
    </location>
</feature>
<protein>
    <recommendedName>
        <fullName evidence="4">Integral membrane protein</fullName>
    </recommendedName>
</protein>